<dbReference type="EMBL" id="SLXO01000006">
    <property type="protein sequence ID" value="TCP33995.1"/>
    <property type="molecule type" value="Genomic_DNA"/>
</dbReference>
<evidence type="ECO:0000313" key="3">
    <source>
        <dbReference type="Proteomes" id="UP000295399"/>
    </source>
</evidence>
<sequence length="204" mass="22485">MHPALSSHPFQTVWAHWSSLRTGTDLPAKRDLNPAALKTVLPNVVLLERAATDRFVYRLAGTAFAERLSYNPTGQNLIDQLDPAVRDWSITWFNRSLDERFGALSEYSAEYYTGRVNKVASLYLPLRDATGAVSLFLAVNWPLEMLSYKPAGAVSRIGTDLLTVEPLDLGFGVPDLPRTPERPGVGRGSGPDADTVYSDSHAQR</sequence>
<evidence type="ECO:0008006" key="4">
    <source>
        <dbReference type="Google" id="ProtNLM"/>
    </source>
</evidence>
<gene>
    <name evidence="2" type="ORF">EV659_106154</name>
</gene>
<evidence type="ECO:0000313" key="2">
    <source>
        <dbReference type="EMBL" id="TCP33995.1"/>
    </source>
</evidence>
<comment type="caution">
    <text evidence="2">The sequence shown here is derived from an EMBL/GenBank/DDBJ whole genome shotgun (WGS) entry which is preliminary data.</text>
</comment>
<dbReference type="RefSeq" id="WP_165878818.1">
    <property type="nucleotide sequence ID" value="NZ_JACIGF010000006.1"/>
</dbReference>
<dbReference type="InParanoid" id="A0A4R2PJ75"/>
<keyword evidence="3" id="KW-1185">Reference proteome</keyword>
<name>A0A4R2PJ75_RHOSA</name>
<dbReference type="Proteomes" id="UP000295399">
    <property type="component" value="Unassembled WGS sequence"/>
</dbReference>
<accession>A0A4R2PJ75</accession>
<dbReference type="InterPro" id="IPR009922">
    <property type="entry name" value="DUF1457"/>
</dbReference>
<dbReference type="Pfam" id="PF07310">
    <property type="entry name" value="PAS_5"/>
    <property type="match status" value="1"/>
</dbReference>
<dbReference type="AlphaFoldDB" id="A0A4R2PJ75"/>
<organism evidence="2 3">
    <name type="scientific">Rhodothalassium salexigens DSM 2132</name>
    <dbReference type="NCBI Taxonomy" id="1188247"/>
    <lineage>
        <taxon>Bacteria</taxon>
        <taxon>Pseudomonadati</taxon>
        <taxon>Pseudomonadota</taxon>
        <taxon>Alphaproteobacteria</taxon>
        <taxon>Rhodothalassiales</taxon>
        <taxon>Rhodothalassiaceae</taxon>
        <taxon>Rhodothalassium</taxon>
    </lineage>
</organism>
<evidence type="ECO:0000256" key="1">
    <source>
        <dbReference type="SAM" id="MobiDB-lite"/>
    </source>
</evidence>
<feature type="region of interest" description="Disordered" evidence="1">
    <location>
        <begin position="173"/>
        <end position="204"/>
    </location>
</feature>
<proteinExistence type="predicted"/>
<reference evidence="2 3" key="1">
    <citation type="submission" date="2019-03" db="EMBL/GenBank/DDBJ databases">
        <title>Genomic Encyclopedia of Type Strains, Phase IV (KMG-IV): sequencing the most valuable type-strain genomes for metagenomic binning, comparative biology and taxonomic classification.</title>
        <authorList>
            <person name="Goeker M."/>
        </authorList>
    </citation>
    <scope>NUCLEOTIDE SEQUENCE [LARGE SCALE GENOMIC DNA]</scope>
    <source>
        <strain evidence="2 3">DSM 2132</strain>
    </source>
</reference>
<protein>
    <recommendedName>
        <fullName evidence="4">PAS domain-containing protein</fullName>
    </recommendedName>
</protein>